<gene>
    <name evidence="1" type="ORF">ASB62_07880</name>
</gene>
<dbReference type="OMA" id="IMGHEET"/>
<reference evidence="1 2" key="1">
    <citation type="submission" date="2015-10" db="EMBL/GenBank/DDBJ databases">
        <title>Draft Genome Sequence of Chlorobium limicola strain Frasassi Growing under Artificial Lighting in the Frasassi Cave System.</title>
        <authorList>
            <person name="Mansor M."/>
            <person name="Macalady J."/>
        </authorList>
    </citation>
    <scope>NUCLEOTIDE SEQUENCE [LARGE SCALE GENOMIC DNA]</scope>
    <source>
        <strain evidence="1 2">Frasassi</strain>
    </source>
</reference>
<sequence>MKFIAIMGHEETRPMVRGLFRRFQVHMFSNVSIRGCNCDRKEGAQQPWWPSDEMIGTYSSLCFAVLDDDKADAIMEELERNPIAVDRDFPARAFLMNVEKTA</sequence>
<accession>A0A101J7R5</accession>
<name>A0A101J7R5_CHLLI</name>
<protein>
    <submittedName>
        <fullName evidence="1">Uncharacterized protein</fullName>
    </submittedName>
</protein>
<dbReference type="AlphaFoldDB" id="A0A101J7R5"/>
<keyword evidence="2" id="KW-1185">Reference proteome</keyword>
<dbReference type="Proteomes" id="UP000053937">
    <property type="component" value="Unassembled WGS sequence"/>
</dbReference>
<dbReference type="OrthoDB" id="598034at2"/>
<comment type="caution">
    <text evidence="1">The sequence shown here is derived from an EMBL/GenBank/DDBJ whole genome shotgun (WGS) entry which is preliminary data.</text>
</comment>
<dbReference type="EMBL" id="LMBR01000202">
    <property type="protein sequence ID" value="KUL21780.1"/>
    <property type="molecule type" value="Genomic_DNA"/>
</dbReference>
<evidence type="ECO:0000313" key="1">
    <source>
        <dbReference type="EMBL" id="KUL21780.1"/>
    </source>
</evidence>
<organism evidence="1 2">
    <name type="scientific">Chlorobium limicola</name>
    <dbReference type="NCBI Taxonomy" id="1092"/>
    <lineage>
        <taxon>Bacteria</taxon>
        <taxon>Pseudomonadati</taxon>
        <taxon>Chlorobiota</taxon>
        <taxon>Chlorobiia</taxon>
        <taxon>Chlorobiales</taxon>
        <taxon>Chlorobiaceae</taxon>
        <taxon>Chlorobium/Pelodictyon group</taxon>
        <taxon>Chlorobium</taxon>
    </lineage>
</organism>
<dbReference type="RefSeq" id="WP_012467235.1">
    <property type="nucleotide sequence ID" value="NZ_JAAXUX010000005.1"/>
</dbReference>
<proteinExistence type="predicted"/>
<evidence type="ECO:0000313" key="2">
    <source>
        <dbReference type="Proteomes" id="UP000053937"/>
    </source>
</evidence>